<dbReference type="AlphaFoldDB" id="A0A401RVY4"/>
<feature type="domain" description="NERD" evidence="1">
    <location>
        <begin position="55"/>
        <end position="157"/>
    </location>
</feature>
<dbReference type="Proteomes" id="UP000287033">
    <property type="component" value="Unassembled WGS sequence"/>
</dbReference>
<sequence length="339" mass="38735">MPVLDWILVKMLMFESRLVQVQHACGPTEFPENEEKVFELQAFQKFILNLRLLGGLAKEAVFCNLRIPDQFEKSKEEISVVVLTGKGIFCLDLRNWKGRVSLQDNCWLLEMPENTKLIKNTSVKQVADPVQRIKTKTLNLWNHLMKNGVCLRQSVFFPRVVLLNPVCELDPEVSQINEVISPCSVESFTCSFKQGFTSWITNTFTPHWLSGHLSFRHITDLTRALGKIGTWDILDLHGGQQLIGDYRGCLHIALNREEADELEFSYPRNLTVGYLWALVGYSPQVTVKMYKRGGRGWLWRPVSSTVVIPYNTHIAFRVCGEDADAKIPANNIDRIILSI</sequence>
<keyword evidence="3" id="KW-1185">Reference proteome</keyword>
<name>A0A401RVY4_CHIPU</name>
<dbReference type="Pfam" id="PF08378">
    <property type="entry name" value="NERD"/>
    <property type="match status" value="1"/>
</dbReference>
<dbReference type="OMA" id="NCRPSYA"/>
<comment type="caution">
    <text evidence="2">The sequence shown here is derived from an EMBL/GenBank/DDBJ whole genome shotgun (WGS) entry which is preliminary data.</text>
</comment>
<organism evidence="2 3">
    <name type="scientific">Chiloscyllium punctatum</name>
    <name type="common">Brownbanded bambooshark</name>
    <name type="synonym">Hemiscyllium punctatum</name>
    <dbReference type="NCBI Taxonomy" id="137246"/>
    <lineage>
        <taxon>Eukaryota</taxon>
        <taxon>Metazoa</taxon>
        <taxon>Chordata</taxon>
        <taxon>Craniata</taxon>
        <taxon>Vertebrata</taxon>
        <taxon>Chondrichthyes</taxon>
        <taxon>Elasmobranchii</taxon>
        <taxon>Galeomorphii</taxon>
        <taxon>Galeoidea</taxon>
        <taxon>Orectolobiformes</taxon>
        <taxon>Hemiscylliidae</taxon>
        <taxon>Chiloscyllium</taxon>
    </lineage>
</organism>
<gene>
    <name evidence="2" type="ORF">chiPu_0000672</name>
</gene>
<proteinExistence type="predicted"/>
<accession>A0A401RVY4</accession>
<dbReference type="InterPro" id="IPR011528">
    <property type="entry name" value="NERD"/>
</dbReference>
<dbReference type="PANTHER" id="PTHR35287:SF1">
    <property type="entry name" value="SI:ZFOS-911D5.4"/>
    <property type="match status" value="1"/>
</dbReference>
<dbReference type="PANTHER" id="PTHR35287">
    <property type="entry name" value="SI:ZFOS-911D5.4"/>
    <property type="match status" value="1"/>
</dbReference>
<dbReference type="EMBL" id="BEZZ01000008">
    <property type="protein sequence ID" value="GCC22286.1"/>
    <property type="molecule type" value="Genomic_DNA"/>
</dbReference>
<dbReference type="OrthoDB" id="1874403at2759"/>
<reference evidence="2 3" key="1">
    <citation type="journal article" date="2018" name="Nat. Ecol. Evol.">
        <title>Shark genomes provide insights into elasmobranch evolution and the origin of vertebrates.</title>
        <authorList>
            <person name="Hara Y"/>
            <person name="Yamaguchi K"/>
            <person name="Onimaru K"/>
            <person name="Kadota M"/>
            <person name="Koyanagi M"/>
            <person name="Keeley SD"/>
            <person name="Tatsumi K"/>
            <person name="Tanaka K"/>
            <person name="Motone F"/>
            <person name="Kageyama Y"/>
            <person name="Nozu R"/>
            <person name="Adachi N"/>
            <person name="Nishimura O"/>
            <person name="Nakagawa R"/>
            <person name="Tanegashima C"/>
            <person name="Kiyatake I"/>
            <person name="Matsumoto R"/>
            <person name="Murakumo K"/>
            <person name="Nishida K"/>
            <person name="Terakita A"/>
            <person name="Kuratani S"/>
            <person name="Sato K"/>
            <person name="Hyodo S Kuraku.S."/>
        </authorList>
    </citation>
    <scope>NUCLEOTIDE SEQUENCE [LARGE SCALE GENOMIC DNA]</scope>
</reference>
<protein>
    <recommendedName>
        <fullName evidence="1">NERD domain-containing protein</fullName>
    </recommendedName>
</protein>
<evidence type="ECO:0000313" key="3">
    <source>
        <dbReference type="Proteomes" id="UP000287033"/>
    </source>
</evidence>
<evidence type="ECO:0000313" key="2">
    <source>
        <dbReference type="EMBL" id="GCC22286.1"/>
    </source>
</evidence>
<evidence type="ECO:0000259" key="1">
    <source>
        <dbReference type="Pfam" id="PF08378"/>
    </source>
</evidence>